<dbReference type="PANTHER" id="PTHR11707">
    <property type="entry name" value="L-ASPARAGINASE"/>
    <property type="match status" value="1"/>
</dbReference>
<dbReference type="InterPro" id="IPR037152">
    <property type="entry name" value="L-asparaginase_N_sf"/>
</dbReference>
<dbReference type="InterPro" id="IPR027473">
    <property type="entry name" value="L-asparaginase_C"/>
</dbReference>
<dbReference type="PROSITE" id="PS51732">
    <property type="entry name" value="ASN_GLN_ASE_3"/>
    <property type="match status" value="1"/>
</dbReference>
<dbReference type="PRINTS" id="PR00139">
    <property type="entry name" value="ASNGLNASE"/>
</dbReference>
<keyword evidence="6" id="KW-1185">Reference proteome</keyword>
<feature type="domain" description="L-asparaginase N-terminal" evidence="3">
    <location>
        <begin position="4"/>
        <end position="190"/>
    </location>
</feature>
<dbReference type="InterPro" id="IPR004550">
    <property type="entry name" value="AsnASE_II"/>
</dbReference>
<dbReference type="PIRSF" id="PIRSF500176">
    <property type="entry name" value="L_ASNase"/>
    <property type="match status" value="1"/>
</dbReference>
<sequence length="328" mass="33840">MTRRITIIGAGGTIAMQGAHAFDWIDYGDSGIINPVDRVVAGMDLGLADIGIDLFPFRMLPGTGMTATDWFDLLEAIREIAATGKCDGIVVTHGTATLEETAFFLKLTAPGGIPIVVSGAQRPPNTASSDAVANLRQAVSAAAAAPGGVYVVMNGQLFDARDVTKTANHALDAFEAPEFGPLGRIEADGSLSLRRRGAGTAVLFQSLTVAPSALPRVDIAYSYSGADGTAIDAFVEAGAKGIVSVGFAPGRSTPAERAALIRAVQKGVTVVQSSRALRGTVPVQPYNVDAGILGGGDLSPTKIRIVLMLARGCGMTHGEIQALLQGRI</sequence>
<dbReference type="CDD" id="cd08964">
    <property type="entry name" value="L-asparaginase_II"/>
    <property type="match status" value="1"/>
</dbReference>
<organism evidence="5 6">
    <name type="scientific">Rhizobium puerariae</name>
    <dbReference type="NCBI Taxonomy" id="1585791"/>
    <lineage>
        <taxon>Bacteria</taxon>
        <taxon>Pseudomonadati</taxon>
        <taxon>Pseudomonadota</taxon>
        <taxon>Alphaproteobacteria</taxon>
        <taxon>Hyphomicrobiales</taxon>
        <taxon>Rhizobiaceae</taxon>
        <taxon>Rhizobium/Agrobacterium group</taxon>
        <taxon>Rhizobium</taxon>
    </lineage>
</organism>
<dbReference type="InterPro" id="IPR027474">
    <property type="entry name" value="L-asparaginase_N"/>
</dbReference>
<dbReference type="SMART" id="SM00870">
    <property type="entry name" value="Asparaginase"/>
    <property type="match status" value="1"/>
</dbReference>
<dbReference type="InterPro" id="IPR006034">
    <property type="entry name" value="Asparaginase/glutaminase-like"/>
</dbReference>
<dbReference type="RefSeq" id="WP_377256489.1">
    <property type="nucleotide sequence ID" value="NZ_JBHMAA010000006.1"/>
</dbReference>
<dbReference type="Gene3D" id="3.40.50.1170">
    <property type="entry name" value="L-asparaginase, N-terminal domain"/>
    <property type="match status" value="1"/>
</dbReference>
<reference evidence="5 6" key="1">
    <citation type="submission" date="2024-09" db="EMBL/GenBank/DDBJ databases">
        <authorList>
            <person name="Sun Q."/>
            <person name="Mori K."/>
        </authorList>
    </citation>
    <scope>NUCLEOTIDE SEQUENCE [LARGE SCALE GENOMIC DNA]</scope>
    <source>
        <strain evidence="5 6">TBRC 4938</strain>
    </source>
</reference>
<dbReference type="Pfam" id="PF00710">
    <property type="entry name" value="Asparaginase"/>
    <property type="match status" value="1"/>
</dbReference>
<dbReference type="EMBL" id="JBHMAA010000006">
    <property type="protein sequence ID" value="MFB9947968.1"/>
    <property type="molecule type" value="Genomic_DNA"/>
</dbReference>
<proteinExistence type="inferred from homology"/>
<dbReference type="Pfam" id="PF17763">
    <property type="entry name" value="Asparaginase_C"/>
    <property type="match status" value="1"/>
</dbReference>
<name>A0ABV6AE40_9HYPH</name>
<gene>
    <name evidence="5" type="ORF">ACFFP0_03860</name>
</gene>
<dbReference type="Gene3D" id="3.40.50.40">
    <property type="match status" value="1"/>
</dbReference>
<comment type="caution">
    <text evidence="5">The sequence shown here is derived from an EMBL/GenBank/DDBJ whole genome shotgun (WGS) entry which is preliminary data.</text>
</comment>
<dbReference type="Proteomes" id="UP001589692">
    <property type="component" value="Unassembled WGS sequence"/>
</dbReference>
<evidence type="ECO:0000313" key="5">
    <source>
        <dbReference type="EMBL" id="MFB9947968.1"/>
    </source>
</evidence>
<protein>
    <submittedName>
        <fullName evidence="5">Asparaginase</fullName>
    </submittedName>
</protein>
<dbReference type="SUPFAM" id="SSF53774">
    <property type="entry name" value="Glutaminase/Asparaginase"/>
    <property type="match status" value="1"/>
</dbReference>
<evidence type="ECO:0000256" key="2">
    <source>
        <dbReference type="ARBA" id="ARBA00022801"/>
    </source>
</evidence>
<evidence type="ECO:0000259" key="4">
    <source>
        <dbReference type="Pfam" id="PF17763"/>
    </source>
</evidence>
<evidence type="ECO:0000256" key="1">
    <source>
        <dbReference type="ARBA" id="ARBA00010518"/>
    </source>
</evidence>
<feature type="domain" description="Asparaginase/glutaminase C-terminal" evidence="4">
    <location>
        <begin position="216"/>
        <end position="323"/>
    </location>
</feature>
<dbReference type="InterPro" id="IPR040919">
    <property type="entry name" value="Asparaginase_C"/>
</dbReference>
<accession>A0ABV6AE40</accession>
<comment type="similarity">
    <text evidence="1">Belongs to the asparaginase 1 family.</text>
</comment>
<evidence type="ECO:0000259" key="3">
    <source>
        <dbReference type="Pfam" id="PF00710"/>
    </source>
</evidence>
<keyword evidence="2" id="KW-0378">Hydrolase</keyword>
<evidence type="ECO:0000313" key="6">
    <source>
        <dbReference type="Proteomes" id="UP001589692"/>
    </source>
</evidence>
<dbReference type="PANTHER" id="PTHR11707:SF28">
    <property type="entry name" value="60 KDA LYSOPHOSPHOLIPASE"/>
    <property type="match status" value="1"/>
</dbReference>
<dbReference type="InterPro" id="IPR036152">
    <property type="entry name" value="Asp/glu_Ase-like_sf"/>
</dbReference>
<dbReference type="PIRSF" id="PIRSF001220">
    <property type="entry name" value="L-ASNase_gatD"/>
    <property type="match status" value="1"/>
</dbReference>